<dbReference type="Pfam" id="PF07727">
    <property type="entry name" value="RVT_2"/>
    <property type="match status" value="1"/>
</dbReference>
<gene>
    <name evidence="2" type="ORF">AAHA92_01343</name>
</gene>
<evidence type="ECO:0000259" key="1">
    <source>
        <dbReference type="Pfam" id="PF07727"/>
    </source>
</evidence>
<organism evidence="2 3">
    <name type="scientific">Salvia divinorum</name>
    <name type="common">Maria pastora</name>
    <name type="synonym">Diviner's sage</name>
    <dbReference type="NCBI Taxonomy" id="28513"/>
    <lineage>
        <taxon>Eukaryota</taxon>
        <taxon>Viridiplantae</taxon>
        <taxon>Streptophyta</taxon>
        <taxon>Embryophyta</taxon>
        <taxon>Tracheophyta</taxon>
        <taxon>Spermatophyta</taxon>
        <taxon>Magnoliopsida</taxon>
        <taxon>eudicotyledons</taxon>
        <taxon>Gunneridae</taxon>
        <taxon>Pentapetalae</taxon>
        <taxon>asterids</taxon>
        <taxon>lamiids</taxon>
        <taxon>Lamiales</taxon>
        <taxon>Lamiaceae</taxon>
        <taxon>Nepetoideae</taxon>
        <taxon>Mentheae</taxon>
        <taxon>Salviinae</taxon>
        <taxon>Salvia</taxon>
        <taxon>Salvia subgen. Calosphace</taxon>
    </lineage>
</organism>
<protein>
    <recommendedName>
        <fullName evidence="1">Reverse transcriptase Ty1/copia-type domain-containing protein</fullName>
    </recommendedName>
</protein>
<sequence length="121" mass="13867">MLNYVVKFVGAENSSCVDKQVELQVTHNESESQLQGGENQHTTVKTTISDVHPEARQTSITIDRGMAEEMESLWKNLTWELVKRPKERKIVTCKWIFIKKEGTTPDEGVRYKARLVARGFT</sequence>
<proteinExistence type="predicted"/>
<dbReference type="AlphaFoldDB" id="A0ABD1IN70"/>
<evidence type="ECO:0000313" key="3">
    <source>
        <dbReference type="Proteomes" id="UP001567538"/>
    </source>
</evidence>
<reference evidence="2 3" key="1">
    <citation type="submission" date="2024-06" db="EMBL/GenBank/DDBJ databases">
        <title>A chromosome level genome sequence of Diviner's sage (Salvia divinorum).</title>
        <authorList>
            <person name="Ford S.A."/>
            <person name="Ro D.-K."/>
            <person name="Ness R.W."/>
            <person name="Phillips M.A."/>
        </authorList>
    </citation>
    <scope>NUCLEOTIDE SEQUENCE [LARGE SCALE GENOMIC DNA]</scope>
    <source>
        <strain evidence="2">SAF-2024a</strain>
        <tissue evidence="2">Leaf</tissue>
    </source>
</reference>
<dbReference type="Proteomes" id="UP001567538">
    <property type="component" value="Unassembled WGS sequence"/>
</dbReference>
<name>A0ABD1IN70_SALDI</name>
<accession>A0ABD1IN70</accession>
<comment type="caution">
    <text evidence="2">The sequence shown here is derived from an EMBL/GenBank/DDBJ whole genome shotgun (WGS) entry which is preliminary data.</text>
</comment>
<feature type="domain" description="Reverse transcriptase Ty1/copia-type" evidence="1">
    <location>
        <begin position="77"/>
        <end position="120"/>
    </location>
</feature>
<evidence type="ECO:0000313" key="2">
    <source>
        <dbReference type="EMBL" id="KAL1569930.1"/>
    </source>
</evidence>
<keyword evidence="3" id="KW-1185">Reference proteome</keyword>
<dbReference type="EMBL" id="JBEAFC010000001">
    <property type="protein sequence ID" value="KAL1569930.1"/>
    <property type="molecule type" value="Genomic_DNA"/>
</dbReference>
<dbReference type="InterPro" id="IPR013103">
    <property type="entry name" value="RVT_2"/>
</dbReference>